<accession>A0A516KJX6</accession>
<evidence type="ECO:0000256" key="1">
    <source>
        <dbReference type="SAM" id="MobiDB-lite"/>
    </source>
</evidence>
<dbReference type="KEGG" id="aqt:FN924_16925"/>
<dbReference type="EMBL" id="CP041666">
    <property type="protein sequence ID" value="QDP41710.1"/>
    <property type="molecule type" value="Genomic_DNA"/>
</dbReference>
<name>A0A516KJX6_9BACI</name>
<feature type="region of interest" description="Disordered" evidence="1">
    <location>
        <begin position="49"/>
        <end position="89"/>
    </location>
</feature>
<evidence type="ECO:0000313" key="3">
    <source>
        <dbReference type="Proteomes" id="UP000315215"/>
    </source>
</evidence>
<evidence type="ECO:0000313" key="2">
    <source>
        <dbReference type="EMBL" id="QDP41710.1"/>
    </source>
</evidence>
<keyword evidence="3" id="KW-1185">Reference proteome</keyword>
<dbReference type="InterPro" id="IPR035218">
    <property type="entry name" value="DUF5327"/>
</dbReference>
<gene>
    <name evidence="2" type="ORF">FN924_16925</name>
</gene>
<dbReference type="RefSeq" id="WP_143896515.1">
    <property type="nucleotide sequence ID" value="NZ_CP041666.1"/>
</dbReference>
<evidence type="ECO:0008006" key="4">
    <source>
        <dbReference type="Google" id="ProtNLM"/>
    </source>
</evidence>
<dbReference type="OrthoDB" id="2692029at2"/>
<feature type="compositionally biased region" description="Polar residues" evidence="1">
    <location>
        <begin position="62"/>
        <end position="72"/>
    </location>
</feature>
<reference evidence="2 3" key="1">
    <citation type="submission" date="2019-07" db="EMBL/GenBank/DDBJ databases">
        <authorList>
            <person name="Li J."/>
        </authorList>
    </citation>
    <scope>NUCLEOTIDE SEQUENCE [LARGE SCALE GENOMIC DNA]</scope>
    <source>
        <strain evidence="2 3">TKL69</strain>
    </source>
</reference>
<protein>
    <recommendedName>
        <fullName evidence="4">YwdI family protein</fullName>
    </recommendedName>
</protein>
<organism evidence="2 3">
    <name type="scientific">Radiobacillus deserti</name>
    <dbReference type="NCBI Taxonomy" id="2594883"/>
    <lineage>
        <taxon>Bacteria</taxon>
        <taxon>Bacillati</taxon>
        <taxon>Bacillota</taxon>
        <taxon>Bacilli</taxon>
        <taxon>Bacillales</taxon>
        <taxon>Bacillaceae</taxon>
        <taxon>Radiobacillus</taxon>
    </lineage>
</organism>
<dbReference type="Pfam" id="PF17261">
    <property type="entry name" value="DUF5327"/>
    <property type="match status" value="1"/>
</dbReference>
<sequence length="89" mass="10072">MPIQDESVLRKMEAEIQKALQSKNHSGKLREHVRAVKLMADLILDDQQTWTEGEPIPPMPAPSQTEKVQLSNGERLKDEDANGDSIFDF</sequence>
<proteinExistence type="predicted"/>
<dbReference type="Proteomes" id="UP000315215">
    <property type="component" value="Chromosome"/>
</dbReference>
<dbReference type="AlphaFoldDB" id="A0A516KJX6"/>